<comment type="caution">
    <text evidence="2">The sequence shown here is derived from an EMBL/GenBank/DDBJ whole genome shotgun (WGS) entry which is preliminary data.</text>
</comment>
<name>A0A7W9YFR6_9ACTN</name>
<reference evidence="2 3" key="1">
    <citation type="submission" date="2020-08" db="EMBL/GenBank/DDBJ databases">
        <title>Sequencing the genomes of 1000 actinobacteria strains.</title>
        <authorList>
            <person name="Klenk H.-P."/>
        </authorList>
    </citation>
    <scope>NUCLEOTIDE SEQUENCE [LARGE SCALE GENOMIC DNA]</scope>
    <source>
        <strain evidence="2 3">DSM 46659</strain>
    </source>
</reference>
<dbReference type="Proteomes" id="UP000546642">
    <property type="component" value="Unassembled WGS sequence"/>
</dbReference>
<dbReference type="RefSeq" id="WP_184073100.1">
    <property type="nucleotide sequence ID" value="NZ_JACHDS010000001.1"/>
</dbReference>
<feature type="chain" id="PRO_5030988673" description="Spore-associated protein A" evidence="1">
    <location>
        <begin position="28"/>
        <end position="134"/>
    </location>
</feature>
<sequence>MNKLLSRLGATGVLLAGSLAFATPAEAATNPYTPQGVCGSGYREINRHVDRGSIVYLMYNGSSNCVVTIKTTNIGKVTETWARLDVQGESTQHDNKKPGYKYYAGPLKAPAKGKCVRWGGGQGTYWVSGWSHCG</sequence>
<organism evidence="2 3">
    <name type="scientific">Nocardiopsis mwathae</name>
    <dbReference type="NCBI Taxonomy" id="1472723"/>
    <lineage>
        <taxon>Bacteria</taxon>
        <taxon>Bacillati</taxon>
        <taxon>Actinomycetota</taxon>
        <taxon>Actinomycetes</taxon>
        <taxon>Streptosporangiales</taxon>
        <taxon>Nocardiopsidaceae</taxon>
        <taxon>Nocardiopsis</taxon>
    </lineage>
</organism>
<gene>
    <name evidence="2" type="ORF">HNR23_000501</name>
</gene>
<accession>A0A7W9YFR6</accession>
<evidence type="ECO:0000313" key="3">
    <source>
        <dbReference type="Proteomes" id="UP000546642"/>
    </source>
</evidence>
<evidence type="ECO:0008006" key="4">
    <source>
        <dbReference type="Google" id="ProtNLM"/>
    </source>
</evidence>
<feature type="signal peptide" evidence="1">
    <location>
        <begin position="1"/>
        <end position="27"/>
    </location>
</feature>
<evidence type="ECO:0000313" key="2">
    <source>
        <dbReference type="EMBL" id="MBB6170441.1"/>
    </source>
</evidence>
<keyword evidence="3" id="KW-1185">Reference proteome</keyword>
<dbReference type="AlphaFoldDB" id="A0A7W9YFR6"/>
<dbReference type="EMBL" id="JACHDS010000001">
    <property type="protein sequence ID" value="MBB6170441.1"/>
    <property type="molecule type" value="Genomic_DNA"/>
</dbReference>
<protein>
    <recommendedName>
        <fullName evidence="4">Spore-associated protein A</fullName>
    </recommendedName>
</protein>
<proteinExistence type="predicted"/>
<keyword evidence="1" id="KW-0732">Signal</keyword>
<evidence type="ECO:0000256" key="1">
    <source>
        <dbReference type="SAM" id="SignalP"/>
    </source>
</evidence>